<evidence type="ECO:0008006" key="11">
    <source>
        <dbReference type="Google" id="ProtNLM"/>
    </source>
</evidence>
<dbReference type="SUPFAM" id="SSF48264">
    <property type="entry name" value="Cytochrome P450"/>
    <property type="match status" value="1"/>
</dbReference>
<evidence type="ECO:0000256" key="8">
    <source>
        <dbReference type="SAM" id="SignalP"/>
    </source>
</evidence>
<dbReference type="GO" id="GO:0020037">
    <property type="term" value="F:heme binding"/>
    <property type="evidence" value="ECO:0007669"/>
    <property type="project" value="InterPro"/>
</dbReference>
<evidence type="ECO:0000313" key="9">
    <source>
        <dbReference type="EMBL" id="KDQ56873.1"/>
    </source>
</evidence>
<dbReference type="EMBL" id="KL197721">
    <property type="protein sequence ID" value="KDQ56873.1"/>
    <property type="molecule type" value="Genomic_DNA"/>
</dbReference>
<keyword evidence="3" id="KW-0349">Heme</keyword>
<dbReference type="Gene3D" id="1.10.630.10">
    <property type="entry name" value="Cytochrome P450"/>
    <property type="match status" value="1"/>
</dbReference>
<sequence>MSLSTVALVSGLVFAAVLFRSKGVTTPRIYPPGPRALPLAGNVLDIPMMHMWLAATKWAKEFGNIVYLHVFGLGIIFLNDSETAFDLMEKRGAIYSDRPHLVMLSELCGAENILAFTHYGDQLRRGRKLMHEALNPVAIKTYQPLLEIESLPFLRCLLSKPSAYMDHIRSRYAGTLTLNVICGHQVTSDDDVLSCSCHYK</sequence>
<dbReference type="InterPro" id="IPR001128">
    <property type="entry name" value="Cyt_P450"/>
</dbReference>
<dbReference type="InterPro" id="IPR036396">
    <property type="entry name" value="Cyt_P450_sf"/>
</dbReference>
<comment type="similarity">
    <text evidence="2">Belongs to the cytochrome P450 family.</text>
</comment>
<gene>
    <name evidence="9" type="ORF">JAAARDRAFT_194818</name>
</gene>
<comment type="cofactor">
    <cofactor evidence="1">
        <name>heme</name>
        <dbReference type="ChEBI" id="CHEBI:30413"/>
    </cofactor>
</comment>
<evidence type="ECO:0000256" key="5">
    <source>
        <dbReference type="ARBA" id="ARBA00023002"/>
    </source>
</evidence>
<dbReference type="OrthoDB" id="1055148at2759"/>
<dbReference type="GO" id="GO:0005506">
    <property type="term" value="F:iron ion binding"/>
    <property type="evidence" value="ECO:0007669"/>
    <property type="project" value="InterPro"/>
</dbReference>
<evidence type="ECO:0000313" key="10">
    <source>
        <dbReference type="Proteomes" id="UP000027265"/>
    </source>
</evidence>
<dbReference type="AlphaFoldDB" id="A0A067PPZ0"/>
<feature type="chain" id="PRO_5001647682" description="Cytochrome P450" evidence="8">
    <location>
        <begin position="24"/>
        <end position="200"/>
    </location>
</feature>
<dbReference type="Pfam" id="PF00067">
    <property type="entry name" value="p450"/>
    <property type="match status" value="1"/>
</dbReference>
<keyword evidence="7" id="KW-0503">Monooxygenase</keyword>
<evidence type="ECO:0000256" key="1">
    <source>
        <dbReference type="ARBA" id="ARBA00001971"/>
    </source>
</evidence>
<proteinExistence type="inferred from homology"/>
<evidence type="ECO:0000256" key="4">
    <source>
        <dbReference type="ARBA" id="ARBA00022723"/>
    </source>
</evidence>
<protein>
    <recommendedName>
        <fullName evidence="11">Cytochrome P450</fullName>
    </recommendedName>
</protein>
<dbReference type="PANTHER" id="PTHR46300:SF7">
    <property type="entry name" value="P450, PUTATIVE (EUROFUNG)-RELATED"/>
    <property type="match status" value="1"/>
</dbReference>
<dbReference type="GO" id="GO:0016705">
    <property type="term" value="F:oxidoreductase activity, acting on paired donors, with incorporation or reduction of molecular oxygen"/>
    <property type="evidence" value="ECO:0007669"/>
    <property type="project" value="InterPro"/>
</dbReference>
<keyword evidence="5" id="KW-0560">Oxidoreductase</keyword>
<dbReference type="InParanoid" id="A0A067PPZ0"/>
<evidence type="ECO:0000256" key="2">
    <source>
        <dbReference type="ARBA" id="ARBA00010617"/>
    </source>
</evidence>
<organism evidence="9 10">
    <name type="scientific">Jaapia argillacea MUCL 33604</name>
    <dbReference type="NCBI Taxonomy" id="933084"/>
    <lineage>
        <taxon>Eukaryota</taxon>
        <taxon>Fungi</taxon>
        <taxon>Dikarya</taxon>
        <taxon>Basidiomycota</taxon>
        <taxon>Agaricomycotina</taxon>
        <taxon>Agaricomycetes</taxon>
        <taxon>Agaricomycetidae</taxon>
        <taxon>Jaapiales</taxon>
        <taxon>Jaapiaceae</taxon>
        <taxon>Jaapia</taxon>
    </lineage>
</organism>
<keyword evidence="8" id="KW-0732">Signal</keyword>
<name>A0A067PPZ0_9AGAM</name>
<dbReference type="HOGENOM" id="CLU_001570_2_2_1"/>
<keyword evidence="6" id="KW-0408">Iron</keyword>
<dbReference type="GO" id="GO:0004497">
    <property type="term" value="F:monooxygenase activity"/>
    <property type="evidence" value="ECO:0007669"/>
    <property type="project" value="UniProtKB-KW"/>
</dbReference>
<dbReference type="Proteomes" id="UP000027265">
    <property type="component" value="Unassembled WGS sequence"/>
</dbReference>
<keyword evidence="10" id="KW-1185">Reference proteome</keyword>
<evidence type="ECO:0000256" key="3">
    <source>
        <dbReference type="ARBA" id="ARBA00022617"/>
    </source>
</evidence>
<dbReference type="PANTHER" id="PTHR46300">
    <property type="entry name" value="P450, PUTATIVE (EUROFUNG)-RELATED-RELATED"/>
    <property type="match status" value="1"/>
</dbReference>
<feature type="signal peptide" evidence="8">
    <location>
        <begin position="1"/>
        <end position="23"/>
    </location>
</feature>
<evidence type="ECO:0000256" key="7">
    <source>
        <dbReference type="ARBA" id="ARBA00023033"/>
    </source>
</evidence>
<dbReference type="InterPro" id="IPR050364">
    <property type="entry name" value="Cytochrome_P450_fung"/>
</dbReference>
<evidence type="ECO:0000256" key="6">
    <source>
        <dbReference type="ARBA" id="ARBA00023004"/>
    </source>
</evidence>
<dbReference type="STRING" id="933084.A0A067PPZ0"/>
<accession>A0A067PPZ0</accession>
<keyword evidence="4" id="KW-0479">Metal-binding</keyword>
<reference evidence="10" key="1">
    <citation type="journal article" date="2014" name="Proc. Natl. Acad. Sci. U.S.A.">
        <title>Extensive sampling of basidiomycete genomes demonstrates inadequacy of the white-rot/brown-rot paradigm for wood decay fungi.</title>
        <authorList>
            <person name="Riley R."/>
            <person name="Salamov A.A."/>
            <person name="Brown D.W."/>
            <person name="Nagy L.G."/>
            <person name="Floudas D."/>
            <person name="Held B.W."/>
            <person name="Levasseur A."/>
            <person name="Lombard V."/>
            <person name="Morin E."/>
            <person name="Otillar R."/>
            <person name="Lindquist E.A."/>
            <person name="Sun H."/>
            <person name="LaButti K.M."/>
            <person name="Schmutz J."/>
            <person name="Jabbour D."/>
            <person name="Luo H."/>
            <person name="Baker S.E."/>
            <person name="Pisabarro A.G."/>
            <person name="Walton J.D."/>
            <person name="Blanchette R.A."/>
            <person name="Henrissat B."/>
            <person name="Martin F."/>
            <person name="Cullen D."/>
            <person name="Hibbett D.S."/>
            <person name="Grigoriev I.V."/>
        </authorList>
    </citation>
    <scope>NUCLEOTIDE SEQUENCE [LARGE SCALE GENOMIC DNA]</scope>
    <source>
        <strain evidence="10">MUCL 33604</strain>
    </source>
</reference>